<sequence>MHAGAASFSKSGYSKSGSQGARDVRNLANLGETASTSRVLNLSQIFATSGRTEGYAGNPFFRNSQLNKALLVKHTLRPAERDLFAHPRRTATKIILPFDASDLRLGGRSIFVNQSGFVNFTRSYFSDENLASNPDLQILQHLDGIPSLDPFLVREHLARFGFNPDPCYLKISSHDLCEMVGFANAEIEHLVMTAFGAGMEAAAIKLTSKILANNLDSDLDPLKQTFRMSDGDFAEGMFSWRGFLYFKWRQSHLQADIKQVVDGLQTYRTIGPIDTATRDYLAEVRPRLARKIITAIVSTRKTLKVYDEAYLALTQGADPAPFRKFLLAGPKMFFELGESIGILSHIGSFWDYRMGARMAHMRLTPQEFADILVDFEDSLLNVEAATPPVLPVAATLL</sequence>
<dbReference type="EMBL" id="FMTS01000001">
    <property type="protein sequence ID" value="SCW47520.1"/>
    <property type="molecule type" value="Genomic_DNA"/>
</dbReference>
<dbReference type="OrthoDB" id="7623655at2"/>
<dbReference type="RefSeq" id="WP_090645585.1">
    <property type="nucleotide sequence ID" value="NZ_CBCRYE010000001.1"/>
</dbReference>
<name>A0A1G4QSD3_9CAUL</name>
<reference evidence="3" key="1">
    <citation type="submission" date="2016-10" db="EMBL/GenBank/DDBJ databases">
        <authorList>
            <person name="Varghese N."/>
            <person name="Submissions S."/>
        </authorList>
    </citation>
    <scope>NUCLEOTIDE SEQUENCE [LARGE SCALE GENOMIC DNA]</scope>
    <source>
        <strain evidence="3">CGMCC 1.3431</strain>
    </source>
</reference>
<accession>A0A1G4QSD3</accession>
<dbReference type="AlphaFoldDB" id="A0A1G4QSD3"/>
<feature type="region of interest" description="Disordered" evidence="1">
    <location>
        <begin position="1"/>
        <end position="20"/>
    </location>
</feature>
<keyword evidence="3" id="KW-1185">Reference proteome</keyword>
<gene>
    <name evidence="2" type="ORF">SAMN02927928_1487</name>
</gene>
<dbReference type="Proteomes" id="UP000199150">
    <property type="component" value="Unassembled WGS sequence"/>
</dbReference>
<evidence type="ECO:0000313" key="3">
    <source>
        <dbReference type="Proteomes" id="UP000199150"/>
    </source>
</evidence>
<evidence type="ECO:0000256" key="1">
    <source>
        <dbReference type="SAM" id="MobiDB-lite"/>
    </source>
</evidence>
<evidence type="ECO:0000313" key="2">
    <source>
        <dbReference type="EMBL" id="SCW47520.1"/>
    </source>
</evidence>
<protein>
    <submittedName>
        <fullName evidence="2">Uncharacterized protein</fullName>
    </submittedName>
</protein>
<dbReference type="STRING" id="260084.SAMN02927928_1487"/>
<organism evidence="2 3">
    <name type="scientific">Asticcacaulis taihuensis</name>
    <dbReference type="NCBI Taxonomy" id="260084"/>
    <lineage>
        <taxon>Bacteria</taxon>
        <taxon>Pseudomonadati</taxon>
        <taxon>Pseudomonadota</taxon>
        <taxon>Alphaproteobacteria</taxon>
        <taxon>Caulobacterales</taxon>
        <taxon>Caulobacteraceae</taxon>
        <taxon>Asticcacaulis</taxon>
    </lineage>
</organism>
<proteinExistence type="predicted"/>